<sequence length="74" mass="8185">MANEAGIPRAPMLAMDRSITVISYGSINENREDVLRPKRPLSRSPIVNNVKPRKKWLPFPTVGTKGLPTALSQT</sequence>
<dbReference type="EMBL" id="KZ613786">
    <property type="protein sequence ID" value="PMD61343.1"/>
    <property type="molecule type" value="Genomic_DNA"/>
</dbReference>
<evidence type="ECO:0000313" key="2">
    <source>
        <dbReference type="Proteomes" id="UP000235371"/>
    </source>
</evidence>
<proteinExistence type="predicted"/>
<accession>A0A2J6TEB4</accession>
<dbReference type="RefSeq" id="XP_024738247.1">
    <property type="nucleotide sequence ID" value="XM_024872250.1"/>
</dbReference>
<keyword evidence="2" id="KW-1185">Reference proteome</keyword>
<dbReference type="AlphaFoldDB" id="A0A2J6TEB4"/>
<organism evidence="1 2">
    <name type="scientific">Hyaloscypha bicolor E</name>
    <dbReference type="NCBI Taxonomy" id="1095630"/>
    <lineage>
        <taxon>Eukaryota</taxon>
        <taxon>Fungi</taxon>
        <taxon>Dikarya</taxon>
        <taxon>Ascomycota</taxon>
        <taxon>Pezizomycotina</taxon>
        <taxon>Leotiomycetes</taxon>
        <taxon>Helotiales</taxon>
        <taxon>Hyaloscyphaceae</taxon>
        <taxon>Hyaloscypha</taxon>
        <taxon>Hyaloscypha bicolor</taxon>
    </lineage>
</organism>
<reference evidence="1 2" key="1">
    <citation type="submission" date="2016-04" db="EMBL/GenBank/DDBJ databases">
        <title>A degradative enzymes factory behind the ericoid mycorrhizal symbiosis.</title>
        <authorList>
            <consortium name="DOE Joint Genome Institute"/>
            <person name="Martino E."/>
            <person name="Morin E."/>
            <person name="Grelet G."/>
            <person name="Kuo A."/>
            <person name="Kohler A."/>
            <person name="Daghino S."/>
            <person name="Barry K."/>
            <person name="Choi C."/>
            <person name="Cichocki N."/>
            <person name="Clum A."/>
            <person name="Copeland A."/>
            <person name="Hainaut M."/>
            <person name="Haridas S."/>
            <person name="Labutti K."/>
            <person name="Lindquist E."/>
            <person name="Lipzen A."/>
            <person name="Khouja H.-R."/>
            <person name="Murat C."/>
            <person name="Ohm R."/>
            <person name="Olson A."/>
            <person name="Spatafora J."/>
            <person name="Veneault-Fourrey C."/>
            <person name="Henrissat B."/>
            <person name="Grigoriev I."/>
            <person name="Martin F."/>
            <person name="Perotto S."/>
        </authorList>
    </citation>
    <scope>NUCLEOTIDE SEQUENCE [LARGE SCALE GENOMIC DNA]</scope>
    <source>
        <strain evidence="1 2">E</strain>
    </source>
</reference>
<protein>
    <submittedName>
        <fullName evidence="1">Uncharacterized protein</fullName>
    </submittedName>
</protein>
<gene>
    <name evidence="1" type="ORF">K444DRAFT_368141</name>
</gene>
<evidence type="ECO:0000313" key="1">
    <source>
        <dbReference type="EMBL" id="PMD61343.1"/>
    </source>
</evidence>
<dbReference type="Proteomes" id="UP000235371">
    <property type="component" value="Unassembled WGS sequence"/>
</dbReference>
<name>A0A2J6TEB4_9HELO</name>
<dbReference type="OrthoDB" id="10516978at2759"/>
<dbReference type="GeneID" id="36580331"/>
<dbReference type="InParanoid" id="A0A2J6TEB4"/>